<dbReference type="RefSeq" id="WP_413279343.1">
    <property type="nucleotide sequence ID" value="NZ_JBHFNT010000192.1"/>
</dbReference>
<keyword evidence="2" id="KW-0540">Nuclease</keyword>
<evidence type="ECO:0000313" key="3">
    <source>
        <dbReference type="Proteomes" id="UP001576780"/>
    </source>
</evidence>
<sequence>MKSVFVSSIAEFLSQANIEASPAWELINGRAIQKPMPTLFHSRLQRNLVNYINLHSESLEAVQEWRCIVPPLSPVPDISVVLRSRLPEEDGPLNGSPDWLIEIRSPDQSTLDLQNKILHCLKNGTQLAWLIDITRQQIWVWQGDDLPNIFSGADILPSLEEIPALSVNEVMAMTGRN</sequence>
<dbReference type="CDD" id="cd06260">
    <property type="entry name" value="DUF820-like"/>
    <property type="match status" value="1"/>
</dbReference>
<dbReference type="Proteomes" id="UP001576780">
    <property type="component" value="Unassembled WGS sequence"/>
</dbReference>
<feature type="domain" description="Putative restriction endonuclease" evidence="1">
    <location>
        <begin position="10"/>
        <end position="166"/>
    </location>
</feature>
<name>A0ABV4WPH3_9CYAN</name>
<organism evidence="2 3">
    <name type="scientific">Floridaenema evergladense BLCC-F167</name>
    <dbReference type="NCBI Taxonomy" id="3153639"/>
    <lineage>
        <taxon>Bacteria</taxon>
        <taxon>Bacillati</taxon>
        <taxon>Cyanobacteriota</taxon>
        <taxon>Cyanophyceae</taxon>
        <taxon>Oscillatoriophycideae</taxon>
        <taxon>Aerosakkonematales</taxon>
        <taxon>Aerosakkonemataceae</taxon>
        <taxon>Floridanema</taxon>
        <taxon>Floridanema evergladense</taxon>
    </lineage>
</organism>
<dbReference type="GO" id="GO:0004519">
    <property type="term" value="F:endonuclease activity"/>
    <property type="evidence" value="ECO:0007669"/>
    <property type="project" value="UniProtKB-KW"/>
</dbReference>
<keyword evidence="2" id="KW-0378">Hydrolase</keyword>
<dbReference type="PANTHER" id="PTHR34107">
    <property type="entry name" value="SLL0198 PROTEIN-RELATED"/>
    <property type="match status" value="1"/>
</dbReference>
<gene>
    <name evidence="2" type="ORF">ACE1CA_20865</name>
</gene>
<evidence type="ECO:0000313" key="2">
    <source>
        <dbReference type="EMBL" id="MFB2836984.1"/>
    </source>
</evidence>
<dbReference type="EMBL" id="JBHFNT010000192">
    <property type="protein sequence ID" value="MFB2836984.1"/>
    <property type="molecule type" value="Genomic_DNA"/>
</dbReference>
<accession>A0ABV4WPH3</accession>
<evidence type="ECO:0000259" key="1">
    <source>
        <dbReference type="Pfam" id="PF05685"/>
    </source>
</evidence>
<dbReference type="PANTHER" id="PTHR34107:SF5">
    <property type="entry name" value="SLL1355 PROTEIN"/>
    <property type="match status" value="1"/>
</dbReference>
<keyword evidence="3" id="KW-1185">Reference proteome</keyword>
<dbReference type="InterPro" id="IPR011335">
    <property type="entry name" value="Restrct_endonuc-II-like"/>
</dbReference>
<dbReference type="InterPro" id="IPR012296">
    <property type="entry name" value="Nuclease_put_TT1808"/>
</dbReference>
<dbReference type="SUPFAM" id="SSF52980">
    <property type="entry name" value="Restriction endonuclease-like"/>
    <property type="match status" value="1"/>
</dbReference>
<keyword evidence="2" id="KW-0255">Endonuclease</keyword>
<protein>
    <submittedName>
        <fullName evidence="2">Uma2 family endonuclease</fullName>
    </submittedName>
</protein>
<proteinExistence type="predicted"/>
<reference evidence="2 3" key="1">
    <citation type="submission" date="2024-09" db="EMBL/GenBank/DDBJ databases">
        <title>Floridaenema gen nov. (Aerosakkonemataceae, Aerosakkonematales ord. nov., Cyanobacteria) from benthic tropical and subtropical fresh waters, with the description of four new species.</title>
        <authorList>
            <person name="Moretto J.A."/>
            <person name="Berthold D.E."/>
            <person name="Lefler F.W."/>
            <person name="Huang I.-S."/>
            <person name="Laughinghouse H. IV."/>
        </authorList>
    </citation>
    <scope>NUCLEOTIDE SEQUENCE [LARGE SCALE GENOMIC DNA]</scope>
    <source>
        <strain evidence="2 3">BLCC-F167</strain>
    </source>
</reference>
<dbReference type="Pfam" id="PF05685">
    <property type="entry name" value="Uma2"/>
    <property type="match status" value="1"/>
</dbReference>
<dbReference type="InterPro" id="IPR008538">
    <property type="entry name" value="Uma2"/>
</dbReference>
<dbReference type="Gene3D" id="3.90.1570.10">
    <property type="entry name" value="tt1808, chain A"/>
    <property type="match status" value="1"/>
</dbReference>
<comment type="caution">
    <text evidence="2">The sequence shown here is derived from an EMBL/GenBank/DDBJ whole genome shotgun (WGS) entry which is preliminary data.</text>
</comment>